<dbReference type="GO" id="GO:0004519">
    <property type="term" value="F:endonuclease activity"/>
    <property type="evidence" value="ECO:0007669"/>
    <property type="project" value="InterPro"/>
</dbReference>
<dbReference type="Gene3D" id="3.40.1350.10">
    <property type="match status" value="1"/>
</dbReference>
<feature type="compositionally biased region" description="Pro residues" evidence="2">
    <location>
        <begin position="588"/>
        <end position="599"/>
    </location>
</feature>
<evidence type="ECO:0000256" key="1">
    <source>
        <dbReference type="ARBA" id="ARBA00023163"/>
    </source>
</evidence>
<evidence type="ECO:0000313" key="4">
    <source>
        <dbReference type="EMBL" id="GEJ57326.1"/>
    </source>
</evidence>
<comment type="caution">
    <text evidence="4">The sequence shown here is derived from an EMBL/GenBank/DDBJ whole genome shotgun (WGS) entry which is preliminary data.</text>
</comment>
<feature type="compositionally biased region" description="Basic and acidic residues" evidence="2">
    <location>
        <begin position="393"/>
        <end position="456"/>
    </location>
</feature>
<dbReference type="GO" id="GO:0003677">
    <property type="term" value="F:DNA binding"/>
    <property type="evidence" value="ECO:0007669"/>
    <property type="project" value="InterPro"/>
</dbReference>
<feature type="region of interest" description="Disordered" evidence="2">
    <location>
        <begin position="83"/>
        <end position="136"/>
    </location>
</feature>
<dbReference type="AlphaFoldDB" id="A0A7I9VLN7"/>
<feature type="compositionally biased region" description="Low complexity" evidence="2">
    <location>
        <begin position="543"/>
        <end position="587"/>
    </location>
</feature>
<evidence type="ECO:0000313" key="5">
    <source>
        <dbReference type="Proteomes" id="UP000503640"/>
    </source>
</evidence>
<feature type="compositionally biased region" description="Acidic residues" evidence="2">
    <location>
        <begin position="491"/>
        <end position="505"/>
    </location>
</feature>
<feature type="compositionally biased region" description="Low complexity" evidence="2">
    <location>
        <begin position="457"/>
        <end position="473"/>
    </location>
</feature>
<sequence length="605" mass="64782">MTFTEAAIEVLRREGKPLHFRKIAEIAVRENLLDHVGKIPEEVMGGQLTTHCKLPHADRKVLAVQAGTFALVEWGLDEDPAGLDNMIEAPPEAELPYRPRERHPTPSREIARSTGRGEGRARRREEGEERRGRRYPPPAEVAYEILAGADRPLTLSEVASQGAERLLMPDAFVRDTAALAAALAEDNRRRDAAGRRPLFAVDGEQVSLAAQPEPGERAAQPMAAAAARPASATELRKAALGALRRRLRECDAPTLEHVVAALLERMGLRELKVAKRGRDHVVYTGRRKLGLLEVRHCVRILRSGDPGRREVTEVRRDVGNYGAQVGVVVSAGEPAREARGEATAAGQLPVLLLCGEALAEALSEHEVGCRPIVVPEVDEAFFRTAAEAAQTEEAARRARREERDRREGREGREGREERDRRDGREGREERGEREEREPPAAAEPAEREVSAEREVPATRAPAAARGEAPATPALEVSIERAPAAASALGEPEGDEEEEGDEEGAEEAAAPAGAASPEGERTGEGRRRRRRRRRRGGRGRNREAGAAASGPGGAPAAASNEPTAGSAEPPPEVGAAPAMPAPAAAEPSAPAPSAAPPPDAPEGGEG</sequence>
<dbReference type="Proteomes" id="UP000503640">
    <property type="component" value="Unassembled WGS sequence"/>
</dbReference>
<feature type="compositionally biased region" description="Basic and acidic residues" evidence="2">
    <location>
        <begin position="95"/>
        <end position="131"/>
    </location>
</feature>
<keyword evidence="1" id="KW-0804">Transcription</keyword>
<proteinExistence type="predicted"/>
<dbReference type="GO" id="GO:0006355">
    <property type="term" value="P:regulation of DNA-templated transcription"/>
    <property type="evidence" value="ECO:0007669"/>
    <property type="project" value="InterPro"/>
</dbReference>
<name>A0A7I9VLN7_9BACT</name>
<dbReference type="Pfam" id="PF05066">
    <property type="entry name" value="HARE-HTH"/>
    <property type="match status" value="1"/>
</dbReference>
<dbReference type="GO" id="GO:0009307">
    <property type="term" value="P:DNA restriction-modification system"/>
    <property type="evidence" value="ECO:0007669"/>
    <property type="project" value="InterPro"/>
</dbReference>
<dbReference type="Pfam" id="PF04471">
    <property type="entry name" value="Mrr_cat"/>
    <property type="match status" value="1"/>
</dbReference>
<dbReference type="InterPro" id="IPR007759">
    <property type="entry name" value="Asxl_HARE-HTH"/>
</dbReference>
<protein>
    <recommendedName>
        <fullName evidence="3">HTH HARE-type domain-containing protein</fullName>
    </recommendedName>
</protein>
<dbReference type="RefSeq" id="WP_176064786.1">
    <property type="nucleotide sequence ID" value="NZ_BJTG01000004.1"/>
</dbReference>
<feature type="domain" description="HTH HARE-type" evidence="3">
    <location>
        <begin position="1"/>
        <end position="74"/>
    </location>
</feature>
<evidence type="ECO:0000256" key="2">
    <source>
        <dbReference type="SAM" id="MobiDB-lite"/>
    </source>
</evidence>
<dbReference type="EMBL" id="BJTG01000004">
    <property type="protein sequence ID" value="GEJ57326.1"/>
    <property type="molecule type" value="Genomic_DNA"/>
</dbReference>
<dbReference type="InterPro" id="IPR007560">
    <property type="entry name" value="Restrct_endonuc_IV_Mrr"/>
</dbReference>
<dbReference type="PROSITE" id="PS51913">
    <property type="entry name" value="HTH_HARE"/>
    <property type="match status" value="1"/>
</dbReference>
<feature type="compositionally biased region" description="Basic residues" evidence="2">
    <location>
        <begin position="525"/>
        <end position="538"/>
    </location>
</feature>
<keyword evidence="5" id="KW-1185">Reference proteome</keyword>
<reference evidence="5" key="1">
    <citation type="journal article" date="2020" name="Appl. Environ. Microbiol.">
        <title>Diazotrophic Anaeromyxobacter Isolates from Soils.</title>
        <authorList>
            <person name="Masuda Y."/>
            <person name="Yamanaka H."/>
            <person name="Xu Z.X."/>
            <person name="Shiratori Y."/>
            <person name="Aono T."/>
            <person name="Amachi S."/>
            <person name="Senoo K."/>
            <person name="Itoh H."/>
        </authorList>
    </citation>
    <scope>NUCLEOTIDE SEQUENCE [LARGE SCALE GENOMIC DNA]</scope>
    <source>
        <strain evidence="5">R267</strain>
    </source>
</reference>
<feature type="compositionally biased region" description="Low complexity" evidence="2">
    <location>
        <begin position="506"/>
        <end position="516"/>
    </location>
</feature>
<feature type="region of interest" description="Disordered" evidence="2">
    <location>
        <begin position="388"/>
        <end position="605"/>
    </location>
</feature>
<evidence type="ECO:0000259" key="3">
    <source>
        <dbReference type="PROSITE" id="PS51913"/>
    </source>
</evidence>
<accession>A0A7I9VLN7</accession>
<gene>
    <name evidence="4" type="ORF">AMYX_20670</name>
</gene>
<dbReference type="InterPro" id="IPR011856">
    <property type="entry name" value="tRNA_endonuc-like_dom_sf"/>
</dbReference>
<organism evidence="4 5">
    <name type="scientific">Anaeromyxobacter diazotrophicus</name>
    <dbReference type="NCBI Taxonomy" id="2590199"/>
    <lineage>
        <taxon>Bacteria</taxon>
        <taxon>Pseudomonadati</taxon>
        <taxon>Myxococcota</taxon>
        <taxon>Myxococcia</taxon>
        <taxon>Myxococcales</taxon>
        <taxon>Cystobacterineae</taxon>
        <taxon>Anaeromyxobacteraceae</taxon>
        <taxon>Anaeromyxobacter</taxon>
    </lineage>
</organism>